<dbReference type="AlphaFoldDB" id="A0A1X0R7L9"/>
<dbReference type="EMBL" id="KV921894">
    <property type="protein sequence ID" value="ORE08035.1"/>
    <property type="molecule type" value="Genomic_DNA"/>
</dbReference>
<dbReference type="VEuPathDB" id="FungiDB:BCV72DRAFT_255526"/>
<feature type="region of interest" description="Disordered" evidence="1">
    <location>
        <begin position="26"/>
        <end position="53"/>
    </location>
</feature>
<protein>
    <submittedName>
        <fullName evidence="2">Uncharacterized protein</fullName>
    </submittedName>
</protein>
<name>A0A1X0R7L9_RHIZD</name>
<gene>
    <name evidence="2" type="ORF">BCV72DRAFT_255526</name>
</gene>
<sequence length="180" mass="21118">MKDVLMQANVPNIVLETITNRETYLNAKRPEKTSDETLSKKQSRSSEMNLPVKPYNNYNDFTRESFNYQHGIIAQHARDLNIKYRTALRWRHYYEETEEIVYKKSGQNLGPKSSFTAEHNKYINKHLDNDSQLYSDDLIKSLTDRFGGFTFSKAQMNIHLRNIMLITIKSQCSSLKLETQ</sequence>
<dbReference type="SUPFAM" id="SSF46689">
    <property type="entry name" value="Homeodomain-like"/>
    <property type="match status" value="1"/>
</dbReference>
<accession>A0A1X0R7L9</accession>
<dbReference type="Proteomes" id="UP000242414">
    <property type="component" value="Unassembled WGS sequence"/>
</dbReference>
<proteinExistence type="predicted"/>
<evidence type="ECO:0000256" key="1">
    <source>
        <dbReference type="SAM" id="MobiDB-lite"/>
    </source>
</evidence>
<reference evidence="2" key="1">
    <citation type="journal article" date="2016" name="Proc. Natl. Acad. Sci. U.S.A.">
        <title>Lipid metabolic changes in an early divergent fungus govern the establishment of a mutualistic symbiosis with endobacteria.</title>
        <authorList>
            <person name="Lastovetsky O.A."/>
            <person name="Gaspar M.L."/>
            <person name="Mondo S.J."/>
            <person name="LaButti K.M."/>
            <person name="Sandor L."/>
            <person name="Grigoriev I.V."/>
            <person name="Henry S.A."/>
            <person name="Pawlowska T.E."/>
        </authorList>
    </citation>
    <scope>NUCLEOTIDE SEQUENCE [LARGE SCALE GENOMIC DNA]</scope>
    <source>
        <strain evidence="2">ATCC 52814</strain>
    </source>
</reference>
<organism evidence="2">
    <name type="scientific">Rhizopus microsporus var. microsporus</name>
    <dbReference type="NCBI Taxonomy" id="86635"/>
    <lineage>
        <taxon>Eukaryota</taxon>
        <taxon>Fungi</taxon>
        <taxon>Fungi incertae sedis</taxon>
        <taxon>Mucoromycota</taxon>
        <taxon>Mucoromycotina</taxon>
        <taxon>Mucoromycetes</taxon>
        <taxon>Mucorales</taxon>
        <taxon>Mucorineae</taxon>
        <taxon>Rhizopodaceae</taxon>
        <taxon>Rhizopus</taxon>
    </lineage>
</organism>
<evidence type="ECO:0000313" key="2">
    <source>
        <dbReference type="EMBL" id="ORE08035.1"/>
    </source>
</evidence>
<dbReference type="OrthoDB" id="2214365at2759"/>
<feature type="compositionally biased region" description="Basic and acidic residues" evidence="1">
    <location>
        <begin position="28"/>
        <end position="39"/>
    </location>
</feature>
<dbReference type="InterPro" id="IPR009057">
    <property type="entry name" value="Homeodomain-like_sf"/>
</dbReference>